<evidence type="ECO:0000313" key="6">
    <source>
        <dbReference type="EMBL" id="MFB9948248.1"/>
    </source>
</evidence>
<keyword evidence="2 5" id="KW-0812">Transmembrane</keyword>
<protein>
    <submittedName>
        <fullName evidence="6">Uncharacterized protein</fullName>
    </submittedName>
</protein>
<comment type="caution">
    <text evidence="6">The sequence shown here is derived from an EMBL/GenBank/DDBJ whole genome shotgun (WGS) entry which is preliminary data.</text>
</comment>
<dbReference type="PANTHER" id="PTHR30614:SF34">
    <property type="entry name" value="BLR6398 PROTEIN"/>
    <property type="match status" value="1"/>
</dbReference>
<dbReference type="PANTHER" id="PTHR30614">
    <property type="entry name" value="MEMBRANE COMPONENT OF AMINO ACID ABC TRANSPORTER"/>
    <property type="match status" value="1"/>
</dbReference>
<keyword evidence="3 5" id="KW-1133">Transmembrane helix</keyword>
<feature type="transmembrane region" description="Helical" evidence="5">
    <location>
        <begin position="77"/>
        <end position="97"/>
    </location>
</feature>
<organism evidence="6 7">
    <name type="scientific">Rhizobium puerariae</name>
    <dbReference type="NCBI Taxonomy" id="1585791"/>
    <lineage>
        <taxon>Bacteria</taxon>
        <taxon>Pseudomonadati</taxon>
        <taxon>Pseudomonadota</taxon>
        <taxon>Alphaproteobacteria</taxon>
        <taxon>Hyphomicrobiales</taxon>
        <taxon>Rhizobiaceae</taxon>
        <taxon>Rhizobium/Agrobacterium group</taxon>
        <taxon>Rhizobium</taxon>
    </lineage>
</organism>
<dbReference type="Proteomes" id="UP001589692">
    <property type="component" value="Unassembled WGS sequence"/>
</dbReference>
<accession>A0ABV6AFX2</accession>
<evidence type="ECO:0000256" key="3">
    <source>
        <dbReference type="ARBA" id="ARBA00022989"/>
    </source>
</evidence>
<evidence type="ECO:0000256" key="5">
    <source>
        <dbReference type="SAM" id="Phobius"/>
    </source>
</evidence>
<gene>
    <name evidence="6" type="ORF">ACFFP0_05275</name>
</gene>
<dbReference type="EMBL" id="JBHMAA010000007">
    <property type="protein sequence ID" value="MFB9948248.1"/>
    <property type="molecule type" value="Genomic_DNA"/>
</dbReference>
<keyword evidence="7" id="KW-1185">Reference proteome</keyword>
<keyword evidence="4 5" id="KW-0472">Membrane</keyword>
<evidence type="ECO:0000256" key="4">
    <source>
        <dbReference type="ARBA" id="ARBA00023136"/>
    </source>
</evidence>
<proteinExistence type="predicted"/>
<evidence type="ECO:0000256" key="1">
    <source>
        <dbReference type="ARBA" id="ARBA00004651"/>
    </source>
</evidence>
<dbReference type="CDD" id="cd06261">
    <property type="entry name" value="TM_PBP2"/>
    <property type="match status" value="1"/>
</dbReference>
<evidence type="ECO:0000313" key="7">
    <source>
        <dbReference type="Proteomes" id="UP001589692"/>
    </source>
</evidence>
<feature type="transmembrane region" description="Helical" evidence="5">
    <location>
        <begin position="22"/>
        <end position="45"/>
    </location>
</feature>
<sequence>MLTPVCKADPVHGANPSHLQSLLWTLFLTVVGFTGDIVFGPVVALMRVSLSLWLRMPAICWIGLFQGTPLLGFDLPAWGVAVAVVLTAHTSALFGEIRRSAIQAIPRGQSEAAQVLGLHAGG</sequence>
<dbReference type="InterPro" id="IPR035906">
    <property type="entry name" value="MetI-like_sf"/>
</dbReference>
<dbReference type="InterPro" id="IPR043429">
    <property type="entry name" value="ArtM/GltK/GlnP/TcyL/YhdX-like"/>
</dbReference>
<dbReference type="SUPFAM" id="SSF161098">
    <property type="entry name" value="MetI-like"/>
    <property type="match status" value="1"/>
</dbReference>
<comment type="subcellular location">
    <subcellularLocation>
        <location evidence="1">Cell membrane</location>
        <topology evidence="1">Multi-pass membrane protein</topology>
    </subcellularLocation>
</comment>
<dbReference type="InterPro" id="IPR000515">
    <property type="entry name" value="MetI-like"/>
</dbReference>
<dbReference type="RefSeq" id="WP_377257329.1">
    <property type="nucleotide sequence ID" value="NZ_JBHMAA010000007.1"/>
</dbReference>
<feature type="transmembrane region" description="Helical" evidence="5">
    <location>
        <begin position="52"/>
        <end position="71"/>
    </location>
</feature>
<name>A0ABV6AFX2_9HYPH</name>
<dbReference type="Gene3D" id="1.10.3720.10">
    <property type="entry name" value="MetI-like"/>
    <property type="match status" value="1"/>
</dbReference>
<evidence type="ECO:0000256" key="2">
    <source>
        <dbReference type="ARBA" id="ARBA00022692"/>
    </source>
</evidence>
<reference evidence="6 7" key="1">
    <citation type="submission" date="2024-09" db="EMBL/GenBank/DDBJ databases">
        <authorList>
            <person name="Sun Q."/>
            <person name="Mori K."/>
        </authorList>
    </citation>
    <scope>NUCLEOTIDE SEQUENCE [LARGE SCALE GENOMIC DNA]</scope>
    <source>
        <strain evidence="6 7">TBRC 4938</strain>
    </source>
</reference>